<dbReference type="Gene3D" id="3.40.50.10490">
    <property type="entry name" value="Glucose-6-phosphate isomerase like protein, domain 1"/>
    <property type="match status" value="1"/>
</dbReference>
<dbReference type="FunFam" id="3.40.50.10490:FF:000014">
    <property type="entry name" value="N-acetylmuramic acid 6-phosphate etherase"/>
    <property type="match status" value="1"/>
</dbReference>
<dbReference type="NCBIfam" id="NF003915">
    <property type="entry name" value="PRK05441.1"/>
    <property type="match status" value="1"/>
</dbReference>
<dbReference type="CDD" id="cd05007">
    <property type="entry name" value="SIS_Etherase"/>
    <property type="match status" value="1"/>
</dbReference>
<reference evidence="14 15" key="1">
    <citation type="journal article" date="2018" name="Int. J. Syst. Evol. Microbiol.">
        <title>Methylomusa anaerophila gen. nov., sp. nov., an anaerobic methanol-utilizing bacterium isolated from a microbial fuel cell.</title>
        <authorList>
            <person name="Amano N."/>
            <person name="Yamamuro A."/>
            <person name="Miyahara M."/>
            <person name="Kouzuma A."/>
            <person name="Abe T."/>
            <person name="Watanabe K."/>
        </authorList>
    </citation>
    <scope>NUCLEOTIDE SEQUENCE [LARGE SCALE GENOMIC DNA]</scope>
    <source>
        <strain evidence="14 15">MMFC1</strain>
    </source>
</reference>
<dbReference type="GO" id="GO:0046348">
    <property type="term" value="P:amino sugar catabolic process"/>
    <property type="evidence" value="ECO:0007669"/>
    <property type="project" value="InterPro"/>
</dbReference>
<evidence type="ECO:0000256" key="8">
    <source>
        <dbReference type="ARBA" id="ARBA00067056"/>
    </source>
</evidence>
<dbReference type="KEGG" id="mana:MAMMFC1_00693"/>
<dbReference type="EMBL" id="AP018449">
    <property type="protein sequence ID" value="BBB90045.1"/>
    <property type="molecule type" value="Genomic_DNA"/>
</dbReference>
<keyword evidence="15" id="KW-1185">Reference proteome</keyword>
<sequence>MKINLDKLLTEGCNPNTVNIDRQTTLDIVRLINAEDQKVALAVKEVLPQIARAVDWTTDCLQAGGRLFYIGAGTSGRLGILDASECPPTYGTSPEMVQGLIAGGKTAVFRAVEGAEDSLALAADDLKQKHLTNKDIVVGIAASGRTPYVLGGLRYAREVGCKTIAVSSTPEPEIGSVAALSIEILTGPEAITGSTRMKAGTAQKMVLNMLTTATMIKLGKVYGNLMVDVQATNHKLNERAKRIVTLATGCPGEEAEQALIRAEGSAKTAIVMLLAGISADAAHDLLRRTKGRVSEAIDII</sequence>
<dbReference type="GO" id="GO:0016835">
    <property type="term" value="F:carbon-oxygen lyase activity"/>
    <property type="evidence" value="ECO:0007669"/>
    <property type="project" value="UniProtKB-UniRule"/>
</dbReference>
<dbReference type="HAMAP" id="MF_00068">
    <property type="entry name" value="MurQ"/>
    <property type="match status" value="1"/>
</dbReference>
<evidence type="ECO:0000313" key="14">
    <source>
        <dbReference type="EMBL" id="BBB90045.1"/>
    </source>
</evidence>
<organism evidence="14 15">
    <name type="scientific">Methylomusa anaerophila</name>
    <dbReference type="NCBI Taxonomy" id="1930071"/>
    <lineage>
        <taxon>Bacteria</taxon>
        <taxon>Bacillati</taxon>
        <taxon>Bacillota</taxon>
        <taxon>Negativicutes</taxon>
        <taxon>Selenomonadales</taxon>
        <taxon>Sporomusaceae</taxon>
        <taxon>Methylomusa</taxon>
    </lineage>
</organism>
<feature type="active site" evidence="12">
    <location>
        <position position="116"/>
    </location>
</feature>
<dbReference type="OrthoDB" id="9813395at2"/>
<evidence type="ECO:0000256" key="11">
    <source>
        <dbReference type="ARBA" id="ARBA00084049"/>
    </source>
</evidence>
<comment type="pathway">
    <text evidence="5">Amino-sugar metabolism; 1,6-anhydro-N-acetylmuramate degradation.</text>
</comment>
<name>A0A348AG47_9FIRM</name>
<evidence type="ECO:0000256" key="5">
    <source>
        <dbReference type="ARBA" id="ARBA00060595"/>
    </source>
</evidence>
<comment type="subunit">
    <text evidence="1 12">Homodimer.</text>
</comment>
<evidence type="ECO:0000256" key="12">
    <source>
        <dbReference type="HAMAP-Rule" id="MF_00068"/>
    </source>
</evidence>
<accession>A0A348AG47</accession>
<dbReference type="NCBIfam" id="NF009222">
    <property type="entry name" value="PRK12570.1"/>
    <property type="match status" value="1"/>
</dbReference>
<evidence type="ECO:0000256" key="3">
    <source>
        <dbReference type="ARBA" id="ARBA00023277"/>
    </source>
</evidence>
<evidence type="ECO:0000259" key="13">
    <source>
        <dbReference type="PROSITE" id="PS51464"/>
    </source>
</evidence>
<dbReference type="InterPro" id="IPR040190">
    <property type="entry name" value="MURQ/GCKR"/>
</dbReference>
<gene>
    <name evidence="12 14" type="primary">murQ</name>
    <name evidence="14" type="ORF">MAMMFC1_00693</name>
</gene>
<comment type="function">
    <text evidence="12">Specifically catalyzes the cleavage of the D-lactyl ether substituent of MurNAc 6-phosphate, producing GlcNAc 6-phosphate and D-lactate.</text>
</comment>
<evidence type="ECO:0000256" key="7">
    <source>
        <dbReference type="ARBA" id="ARBA00061234"/>
    </source>
</evidence>
<dbReference type="Proteomes" id="UP000276437">
    <property type="component" value="Chromosome"/>
</dbReference>
<comment type="similarity">
    <text evidence="7 12">Belongs to the GCKR-like family. MurNAc-6-P etherase subfamily.</text>
</comment>
<dbReference type="GO" id="GO:0097173">
    <property type="term" value="P:N-acetylmuramic acid catabolic process"/>
    <property type="evidence" value="ECO:0007669"/>
    <property type="project" value="UniProtKB-UniPathway"/>
</dbReference>
<evidence type="ECO:0000313" key="15">
    <source>
        <dbReference type="Proteomes" id="UP000276437"/>
    </source>
</evidence>
<evidence type="ECO:0000256" key="10">
    <source>
        <dbReference type="ARBA" id="ARBA00077905"/>
    </source>
</evidence>
<dbReference type="InterPro" id="IPR005488">
    <property type="entry name" value="Etherase_MurQ"/>
</dbReference>
<dbReference type="EC" id="4.2.1.126" evidence="8 12"/>
<keyword evidence="3 12" id="KW-0119">Carbohydrate metabolism</keyword>
<evidence type="ECO:0000256" key="6">
    <source>
        <dbReference type="ARBA" id="ARBA00060672"/>
    </source>
</evidence>
<keyword evidence="2 12" id="KW-0456">Lyase</keyword>
<evidence type="ECO:0000256" key="2">
    <source>
        <dbReference type="ARBA" id="ARBA00023239"/>
    </source>
</evidence>
<comment type="miscellaneous">
    <text evidence="12">A lyase-type mechanism (elimination/hydration) is suggested for the cleavage of the lactyl ether bond of MurNAc 6-phosphate, with the formation of an alpha,beta-unsaturated aldehyde intermediate with (E)-stereochemistry, followed by the syn addition of water to give product.</text>
</comment>
<dbReference type="GO" id="GO:0097367">
    <property type="term" value="F:carbohydrate derivative binding"/>
    <property type="evidence" value="ECO:0007669"/>
    <property type="project" value="InterPro"/>
</dbReference>
<evidence type="ECO:0000256" key="1">
    <source>
        <dbReference type="ARBA" id="ARBA00011738"/>
    </source>
</evidence>
<proteinExistence type="inferred from homology"/>
<dbReference type="FunFam" id="1.10.8.1080:FF:000001">
    <property type="entry name" value="N-acetylmuramic acid 6-phosphate etherase"/>
    <property type="match status" value="1"/>
</dbReference>
<dbReference type="InterPro" id="IPR046348">
    <property type="entry name" value="SIS_dom_sf"/>
</dbReference>
<dbReference type="InterPro" id="IPR000408">
    <property type="entry name" value="Reg_chr_condens"/>
</dbReference>
<dbReference type="PANTHER" id="PTHR10088">
    <property type="entry name" value="GLUCOKINASE REGULATORY PROTEIN"/>
    <property type="match status" value="1"/>
</dbReference>
<dbReference type="Pfam" id="PF20741">
    <property type="entry name" value="GKRP-like_C"/>
    <property type="match status" value="1"/>
</dbReference>
<evidence type="ECO:0000256" key="4">
    <source>
        <dbReference type="ARBA" id="ARBA00051747"/>
    </source>
</evidence>
<dbReference type="Pfam" id="PF22645">
    <property type="entry name" value="GKRP_SIS_N"/>
    <property type="match status" value="1"/>
</dbReference>
<dbReference type="PANTHER" id="PTHR10088:SF4">
    <property type="entry name" value="GLUCOKINASE REGULATORY PROTEIN"/>
    <property type="match status" value="1"/>
</dbReference>
<feature type="domain" description="SIS" evidence="13">
    <location>
        <begin position="57"/>
        <end position="220"/>
    </location>
</feature>
<dbReference type="GO" id="GO:0016803">
    <property type="term" value="F:ether hydrolase activity"/>
    <property type="evidence" value="ECO:0007669"/>
    <property type="project" value="TreeGrafter"/>
</dbReference>
<dbReference type="PROSITE" id="PS01272">
    <property type="entry name" value="GCKR"/>
    <property type="match status" value="1"/>
</dbReference>
<comment type="catalytic activity">
    <reaction evidence="4 12">
        <text>N-acetyl-D-muramate 6-phosphate + H2O = N-acetyl-D-glucosamine 6-phosphate + (R)-lactate</text>
        <dbReference type="Rhea" id="RHEA:26410"/>
        <dbReference type="ChEBI" id="CHEBI:15377"/>
        <dbReference type="ChEBI" id="CHEBI:16004"/>
        <dbReference type="ChEBI" id="CHEBI:57513"/>
        <dbReference type="ChEBI" id="CHEBI:58722"/>
        <dbReference type="EC" id="4.2.1.126"/>
    </reaction>
</comment>
<dbReference type="PROSITE" id="PS51464">
    <property type="entry name" value="SIS"/>
    <property type="match status" value="1"/>
</dbReference>
<dbReference type="SUPFAM" id="SSF53697">
    <property type="entry name" value="SIS domain"/>
    <property type="match status" value="1"/>
</dbReference>
<comment type="pathway">
    <text evidence="12">Amino-sugar metabolism; N-acetylmuramate degradation.</text>
</comment>
<dbReference type="AlphaFoldDB" id="A0A348AG47"/>
<dbReference type="InterPro" id="IPR005486">
    <property type="entry name" value="Glucokinase_regulatory_CS"/>
</dbReference>
<dbReference type="UniPathway" id="UPA00342"/>
<dbReference type="InterPro" id="IPR001347">
    <property type="entry name" value="SIS_dom"/>
</dbReference>
<evidence type="ECO:0000256" key="9">
    <source>
        <dbReference type="ARBA" id="ARBA00070061"/>
    </source>
</evidence>
<dbReference type="GO" id="GO:0009254">
    <property type="term" value="P:peptidoglycan turnover"/>
    <property type="evidence" value="ECO:0007669"/>
    <property type="project" value="TreeGrafter"/>
</dbReference>
<dbReference type="NCBIfam" id="TIGR00274">
    <property type="entry name" value="N-acetylmuramic acid 6-phosphate etherase"/>
    <property type="match status" value="1"/>
</dbReference>
<dbReference type="Gene3D" id="1.10.8.1080">
    <property type="match status" value="1"/>
</dbReference>
<dbReference type="PROSITE" id="PS50012">
    <property type="entry name" value="RCC1_3"/>
    <property type="match status" value="1"/>
</dbReference>
<comment type="pathway">
    <text evidence="6">Cell wall biogenesis.</text>
</comment>
<protein>
    <recommendedName>
        <fullName evidence="9 12">N-acetylmuramic acid 6-phosphate etherase</fullName>
        <shortName evidence="12">MurNAc-6-P etherase</shortName>
        <ecNumber evidence="8 12">4.2.1.126</ecNumber>
    </recommendedName>
    <alternativeName>
        <fullName evidence="11 12">N-acetylmuramic acid 6-phosphate hydrolase</fullName>
    </alternativeName>
    <alternativeName>
        <fullName evidence="10 12">N-acetylmuramic acid 6-phosphate lyase</fullName>
    </alternativeName>
</protein>
<dbReference type="RefSeq" id="WP_126306484.1">
    <property type="nucleotide sequence ID" value="NZ_DAINIT010000004.1"/>
</dbReference>
<feature type="active site" description="Proton donor" evidence="12">
    <location>
        <position position="85"/>
    </location>
</feature>